<feature type="transmembrane region" description="Helical" evidence="4">
    <location>
        <begin position="265"/>
        <end position="283"/>
    </location>
</feature>
<proteinExistence type="predicted"/>
<protein>
    <submittedName>
        <fullName evidence="6">MFS transporter</fullName>
    </submittedName>
</protein>
<feature type="transmembrane region" description="Helical" evidence="4">
    <location>
        <begin position="319"/>
        <end position="341"/>
    </location>
</feature>
<evidence type="ECO:0000256" key="4">
    <source>
        <dbReference type="SAM" id="Phobius"/>
    </source>
</evidence>
<keyword evidence="3 4" id="KW-0472">Membrane</keyword>
<evidence type="ECO:0000259" key="5">
    <source>
        <dbReference type="PROSITE" id="PS50850"/>
    </source>
</evidence>
<gene>
    <name evidence="6" type="ORF">CR165_11025</name>
</gene>
<dbReference type="PANTHER" id="PTHR11360">
    <property type="entry name" value="MONOCARBOXYLATE TRANSPORTER"/>
    <property type="match status" value="1"/>
</dbReference>
<dbReference type="PANTHER" id="PTHR11360:SF290">
    <property type="entry name" value="MONOCARBOXYLATE MFS PERMEASE"/>
    <property type="match status" value="1"/>
</dbReference>
<keyword evidence="2 4" id="KW-1133">Transmembrane helix</keyword>
<dbReference type="InterPro" id="IPR020846">
    <property type="entry name" value="MFS_dom"/>
</dbReference>
<feature type="transmembrane region" description="Helical" evidence="4">
    <location>
        <begin position="353"/>
        <end position="373"/>
    </location>
</feature>
<feature type="transmembrane region" description="Helical" evidence="4">
    <location>
        <begin position="142"/>
        <end position="162"/>
    </location>
</feature>
<feature type="transmembrane region" description="Helical" evidence="4">
    <location>
        <begin position="21"/>
        <end position="45"/>
    </location>
</feature>
<keyword evidence="7" id="KW-1185">Reference proteome</keyword>
<sequence>MRGGKRMVHITADSRLSWLRLALATLAATVGGVGMWSVVVALPAVEAEFGISRAAASLPYTLTMVGFALGGVAFGRAVDRFGLARPLAVAGIALGLGYAGAAAAQNLWQFALAQGLLIGAASSIGFGPLMAEVSHWFHRHRATAIAVCAAGNYLAGAFWPPVMQQMMAAQGWRVAHLVIGLTCVAVLVPLAWTLRRPAVRPAAGTAPPPAAMPVARPAGGTLPLSPAALQVSLWVAGIACCVAMATPQVHIVAYCGDLGYGVARGTQMLALMLACGIVSRVASGWVADRIGGLRTLLLGSVLQGVALVLYALFDGLLSLYVISALFGLFQGGLVPSYAIVVREHFPAAEAGERVGKTLMATLLGMALGGWLAGRIFDWSGGYHAAFVHGLAWNLLNITVIGWLLWLATRHNATGGRLARAAG</sequence>
<feature type="transmembrane region" description="Helical" evidence="4">
    <location>
        <begin position="110"/>
        <end position="130"/>
    </location>
</feature>
<evidence type="ECO:0000313" key="6">
    <source>
        <dbReference type="EMBL" id="PWC28653.1"/>
    </source>
</evidence>
<dbReference type="Gene3D" id="1.20.1250.20">
    <property type="entry name" value="MFS general substrate transporter like domains"/>
    <property type="match status" value="2"/>
</dbReference>
<evidence type="ECO:0000256" key="1">
    <source>
        <dbReference type="ARBA" id="ARBA00022692"/>
    </source>
</evidence>
<evidence type="ECO:0000256" key="2">
    <source>
        <dbReference type="ARBA" id="ARBA00022989"/>
    </source>
</evidence>
<dbReference type="SUPFAM" id="SSF103473">
    <property type="entry name" value="MFS general substrate transporter"/>
    <property type="match status" value="1"/>
</dbReference>
<dbReference type="AlphaFoldDB" id="A0A2U1V442"/>
<evidence type="ECO:0000256" key="3">
    <source>
        <dbReference type="ARBA" id="ARBA00023136"/>
    </source>
</evidence>
<keyword evidence="1 4" id="KW-0812">Transmembrane</keyword>
<accession>A0A2U1V442</accession>
<dbReference type="Pfam" id="PF07690">
    <property type="entry name" value="MFS_1"/>
    <property type="match status" value="1"/>
</dbReference>
<feature type="transmembrane region" description="Helical" evidence="4">
    <location>
        <begin position="174"/>
        <end position="194"/>
    </location>
</feature>
<feature type="transmembrane region" description="Helical" evidence="4">
    <location>
        <begin position="295"/>
        <end position="313"/>
    </location>
</feature>
<dbReference type="InterPro" id="IPR011701">
    <property type="entry name" value="MFS"/>
</dbReference>
<name>A0A2U1V442_9PROT</name>
<dbReference type="InterPro" id="IPR036259">
    <property type="entry name" value="MFS_trans_sf"/>
</dbReference>
<dbReference type="GO" id="GO:0022857">
    <property type="term" value="F:transmembrane transporter activity"/>
    <property type="evidence" value="ECO:0007669"/>
    <property type="project" value="InterPro"/>
</dbReference>
<comment type="caution">
    <text evidence="6">The sequence shown here is derived from an EMBL/GenBank/DDBJ whole genome shotgun (WGS) entry which is preliminary data.</text>
</comment>
<feature type="transmembrane region" description="Helical" evidence="4">
    <location>
        <begin position="385"/>
        <end position="407"/>
    </location>
</feature>
<dbReference type="EMBL" id="PDOA01000006">
    <property type="protein sequence ID" value="PWC28653.1"/>
    <property type="molecule type" value="Genomic_DNA"/>
</dbReference>
<dbReference type="Proteomes" id="UP000245048">
    <property type="component" value="Unassembled WGS sequence"/>
</dbReference>
<feature type="domain" description="Major facilitator superfamily (MFS) profile" evidence="5">
    <location>
        <begin position="20"/>
        <end position="413"/>
    </location>
</feature>
<feature type="transmembrane region" description="Helical" evidence="4">
    <location>
        <begin position="231"/>
        <end position="253"/>
    </location>
</feature>
<organism evidence="6 7">
    <name type="scientific">Teichococcus aestuarii</name>
    <dbReference type="NCBI Taxonomy" id="568898"/>
    <lineage>
        <taxon>Bacteria</taxon>
        <taxon>Pseudomonadati</taxon>
        <taxon>Pseudomonadota</taxon>
        <taxon>Alphaproteobacteria</taxon>
        <taxon>Acetobacterales</taxon>
        <taxon>Roseomonadaceae</taxon>
        <taxon>Roseomonas</taxon>
    </lineage>
</organism>
<dbReference type="PROSITE" id="PS50850">
    <property type="entry name" value="MFS"/>
    <property type="match status" value="1"/>
</dbReference>
<dbReference type="OrthoDB" id="146345at2"/>
<feature type="transmembrane region" description="Helical" evidence="4">
    <location>
        <begin position="87"/>
        <end position="104"/>
    </location>
</feature>
<evidence type="ECO:0000313" key="7">
    <source>
        <dbReference type="Proteomes" id="UP000245048"/>
    </source>
</evidence>
<reference evidence="7" key="1">
    <citation type="submission" date="2017-10" db="EMBL/GenBank/DDBJ databases">
        <authorList>
            <person name="Toshchakov S.V."/>
            <person name="Goeva M.A."/>
        </authorList>
    </citation>
    <scope>NUCLEOTIDE SEQUENCE [LARGE SCALE GENOMIC DNA]</scope>
    <source>
        <strain evidence="7">JR1/69-1-13</strain>
    </source>
</reference>
<feature type="transmembrane region" description="Helical" evidence="4">
    <location>
        <begin position="57"/>
        <end position="75"/>
    </location>
</feature>
<dbReference type="InterPro" id="IPR050327">
    <property type="entry name" value="Proton-linked_MCT"/>
</dbReference>